<reference evidence="2" key="1">
    <citation type="journal article" date="2020" name="Fungal Divers.">
        <title>Resolving the Mortierellaceae phylogeny through synthesis of multi-gene phylogenetics and phylogenomics.</title>
        <authorList>
            <person name="Vandepol N."/>
            <person name="Liber J."/>
            <person name="Desiro A."/>
            <person name="Na H."/>
            <person name="Kennedy M."/>
            <person name="Barry K."/>
            <person name="Grigoriev I.V."/>
            <person name="Miller A.N."/>
            <person name="O'Donnell K."/>
            <person name="Stajich J.E."/>
            <person name="Bonito G."/>
        </authorList>
    </citation>
    <scope>NUCLEOTIDE SEQUENCE</scope>
    <source>
        <strain evidence="2">REB-010B</strain>
    </source>
</reference>
<keyword evidence="3" id="KW-1185">Reference proteome</keyword>
<sequence>MFAKSKNFIAPLALLLVACMAVDANRWCTCDGGSTPGSYCCTVAGGQYSGGNCLMGNEQKFLSACASSAGDGWPGTGYCWSA</sequence>
<dbReference type="EMBL" id="JAAAIP010001430">
    <property type="protein sequence ID" value="KAG0306855.1"/>
    <property type="molecule type" value="Genomic_DNA"/>
</dbReference>
<evidence type="ECO:0000313" key="2">
    <source>
        <dbReference type="EMBL" id="KAG0306855.1"/>
    </source>
</evidence>
<organism evidence="2 3">
    <name type="scientific">Dissophora globulifera</name>
    <dbReference type="NCBI Taxonomy" id="979702"/>
    <lineage>
        <taxon>Eukaryota</taxon>
        <taxon>Fungi</taxon>
        <taxon>Fungi incertae sedis</taxon>
        <taxon>Mucoromycota</taxon>
        <taxon>Mortierellomycotina</taxon>
        <taxon>Mortierellomycetes</taxon>
        <taxon>Mortierellales</taxon>
        <taxon>Mortierellaceae</taxon>
        <taxon>Dissophora</taxon>
    </lineage>
</organism>
<gene>
    <name evidence="2" type="ORF">BGZ99_001662</name>
</gene>
<accession>A0A9P6UK40</accession>
<keyword evidence="1" id="KW-0732">Signal</keyword>
<evidence type="ECO:0000313" key="3">
    <source>
        <dbReference type="Proteomes" id="UP000738325"/>
    </source>
</evidence>
<feature type="signal peptide" evidence="1">
    <location>
        <begin position="1"/>
        <end position="24"/>
    </location>
</feature>
<dbReference type="AlphaFoldDB" id="A0A9P6UK40"/>
<evidence type="ECO:0000256" key="1">
    <source>
        <dbReference type="SAM" id="SignalP"/>
    </source>
</evidence>
<protein>
    <submittedName>
        <fullName evidence="2">Uncharacterized protein</fullName>
    </submittedName>
</protein>
<comment type="caution">
    <text evidence="2">The sequence shown here is derived from an EMBL/GenBank/DDBJ whole genome shotgun (WGS) entry which is preliminary data.</text>
</comment>
<feature type="chain" id="PRO_5040375807" evidence="1">
    <location>
        <begin position="25"/>
        <end position="82"/>
    </location>
</feature>
<feature type="non-terminal residue" evidence="2">
    <location>
        <position position="1"/>
    </location>
</feature>
<proteinExistence type="predicted"/>
<name>A0A9P6UK40_9FUNG</name>
<dbReference type="PROSITE" id="PS51257">
    <property type="entry name" value="PROKAR_LIPOPROTEIN"/>
    <property type="match status" value="1"/>
</dbReference>
<dbReference type="Proteomes" id="UP000738325">
    <property type="component" value="Unassembled WGS sequence"/>
</dbReference>